<gene>
    <name evidence="2" type="ORF">NDU88_002112</name>
</gene>
<dbReference type="EMBL" id="JANPWB010000001">
    <property type="protein sequence ID" value="KAJ1214494.1"/>
    <property type="molecule type" value="Genomic_DNA"/>
</dbReference>
<name>A0AAV7WRD8_PLEWA</name>
<dbReference type="Proteomes" id="UP001066276">
    <property type="component" value="Chromosome 1_1"/>
</dbReference>
<comment type="caution">
    <text evidence="2">The sequence shown here is derived from an EMBL/GenBank/DDBJ whole genome shotgun (WGS) entry which is preliminary data.</text>
</comment>
<protein>
    <submittedName>
        <fullName evidence="2">Uncharacterized protein</fullName>
    </submittedName>
</protein>
<feature type="compositionally biased region" description="Basic and acidic residues" evidence="1">
    <location>
        <begin position="148"/>
        <end position="157"/>
    </location>
</feature>
<accession>A0AAV7WRD8</accession>
<evidence type="ECO:0000313" key="2">
    <source>
        <dbReference type="EMBL" id="KAJ1214494.1"/>
    </source>
</evidence>
<sequence length="247" mass="27285">MPSARRALKTPLGFTRKPLQSRPMRNAFWSTLGSIVCTGMHYGIRAQQRRTRKTDRTHFQQQTTPVDAAISSSPKETILAESLRPQDRRTRRQRQHQCGHALGRAWPSEPHSRGGECDGPITASRPRCPRGTDDSAWLHPEALAEQTNEERLPEHSGLHSMHGDAFWGPGAAEEDEEDQRNPFSPADDSCGCSHQQRPKGDDTGGISVTPGSEDQEVETAPVRPRSGNSVAFAGTVPQRTVLPSKRD</sequence>
<feature type="region of interest" description="Disordered" evidence="1">
    <location>
        <begin position="49"/>
        <end position="247"/>
    </location>
</feature>
<evidence type="ECO:0000313" key="3">
    <source>
        <dbReference type="Proteomes" id="UP001066276"/>
    </source>
</evidence>
<dbReference type="AlphaFoldDB" id="A0AAV7WRD8"/>
<evidence type="ECO:0000256" key="1">
    <source>
        <dbReference type="SAM" id="MobiDB-lite"/>
    </source>
</evidence>
<feature type="compositionally biased region" description="Polar residues" evidence="1">
    <location>
        <begin position="59"/>
        <end position="75"/>
    </location>
</feature>
<reference evidence="2" key="1">
    <citation type="journal article" date="2022" name="bioRxiv">
        <title>Sequencing and chromosome-scale assembly of the giantPleurodeles waltlgenome.</title>
        <authorList>
            <person name="Brown T."/>
            <person name="Elewa A."/>
            <person name="Iarovenko S."/>
            <person name="Subramanian E."/>
            <person name="Araus A.J."/>
            <person name="Petzold A."/>
            <person name="Susuki M."/>
            <person name="Suzuki K.-i.T."/>
            <person name="Hayashi T."/>
            <person name="Toyoda A."/>
            <person name="Oliveira C."/>
            <person name="Osipova E."/>
            <person name="Leigh N.D."/>
            <person name="Simon A."/>
            <person name="Yun M.H."/>
        </authorList>
    </citation>
    <scope>NUCLEOTIDE SEQUENCE</scope>
    <source>
        <strain evidence="2">20211129_DDA</strain>
        <tissue evidence="2">Liver</tissue>
    </source>
</reference>
<organism evidence="2 3">
    <name type="scientific">Pleurodeles waltl</name>
    <name type="common">Iberian ribbed newt</name>
    <dbReference type="NCBI Taxonomy" id="8319"/>
    <lineage>
        <taxon>Eukaryota</taxon>
        <taxon>Metazoa</taxon>
        <taxon>Chordata</taxon>
        <taxon>Craniata</taxon>
        <taxon>Vertebrata</taxon>
        <taxon>Euteleostomi</taxon>
        <taxon>Amphibia</taxon>
        <taxon>Batrachia</taxon>
        <taxon>Caudata</taxon>
        <taxon>Salamandroidea</taxon>
        <taxon>Salamandridae</taxon>
        <taxon>Pleurodelinae</taxon>
        <taxon>Pleurodeles</taxon>
    </lineage>
</organism>
<keyword evidence="3" id="KW-1185">Reference proteome</keyword>
<proteinExistence type="predicted"/>